<accession>A0A5B7GW11</accession>
<dbReference type="AlphaFoldDB" id="A0A5B7GW11"/>
<organism evidence="1 2">
    <name type="scientific">Portunus trituberculatus</name>
    <name type="common">Swimming crab</name>
    <name type="synonym">Neptunus trituberculatus</name>
    <dbReference type="NCBI Taxonomy" id="210409"/>
    <lineage>
        <taxon>Eukaryota</taxon>
        <taxon>Metazoa</taxon>
        <taxon>Ecdysozoa</taxon>
        <taxon>Arthropoda</taxon>
        <taxon>Crustacea</taxon>
        <taxon>Multicrustacea</taxon>
        <taxon>Malacostraca</taxon>
        <taxon>Eumalacostraca</taxon>
        <taxon>Eucarida</taxon>
        <taxon>Decapoda</taxon>
        <taxon>Pleocyemata</taxon>
        <taxon>Brachyura</taxon>
        <taxon>Eubrachyura</taxon>
        <taxon>Portunoidea</taxon>
        <taxon>Portunidae</taxon>
        <taxon>Portuninae</taxon>
        <taxon>Portunus</taxon>
    </lineage>
</organism>
<proteinExistence type="predicted"/>
<reference evidence="1 2" key="1">
    <citation type="submission" date="2019-05" db="EMBL/GenBank/DDBJ databases">
        <title>Another draft genome of Portunus trituberculatus and its Hox gene families provides insights of decapod evolution.</title>
        <authorList>
            <person name="Jeong J.-H."/>
            <person name="Song I."/>
            <person name="Kim S."/>
            <person name="Choi T."/>
            <person name="Kim D."/>
            <person name="Ryu S."/>
            <person name="Kim W."/>
        </authorList>
    </citation>
    <scope>NUCLEOTIDE SEQUENCE [LARGE SCALE GENOMIC DNA]</scope>
    <source>
        <tissue evidence="1">Muscle</tissue>
    </source>
</reference>
<gene>
    <name evidence="1" type="ORF">E2C01_058281</name>
</gene>
<evidence type="ECO:0000313" key="1">
    <source>
        <dbReference type="EMBL" id="MPC64170.1"/>
    </source>
</evidence>
<dbReference type="Proteomes" id="UP000324222">
    <property type="component" value="Unassembled WGS sequence"/>
</dbReference>
<evidence type="ECO:0000313" key="2">
    <source>
        <dbReference type="Proteomes" id="UP000324222"/>
    </source>
</evidence>
<keyword evidence="2" id="KW-1185">Reference proteome</keyword>
<protein>
    <submittedName>
        <fullName evidence="1">Uncharacterized protein</fullName>
    </submittedName>
</protein>
<sequence>MYNLEKKKGTQAVQGVVGCTHNSKGGVTLVLFHQLSLSRLSTVNKHGCPFTPSQLLLFFRCYFWPLMLFMRNFKQLCPLENDGAAHLGHLLLGSSALERFTGKCKQTTEPLFSARLEKK</sequence>
<dbReference type="PROSITE" id="PS51257">
    <property type="entry name" value="PROKAR_LIPOPROTEIN"/>
    <property type="match status" value="1"/>
</dbReference>
<name>A0A5B7GW11_PORTR</name>
<comment type="caution">
    <text evidence="1">The sequence shown here is derived from an EMBL/GenBank/DDBJ whole genome shotgun (WGS) entry which is preliminary data.</text>
</comment>
<dbReference type="EMBL" id="VSRR010021724">
    <property type="protein sequence ID" value="MPC64170.1"/>
    <property type="molecule type" value="Genomic_DNA"/>
</dbReference>